<keyword evidence="2" id="KW-1185">Reference proteome</keyword>
<protein>
    <submittedName>
        <fullName evidence="1">Uncharacterized protein</fullName>
    </submittedName>
</protein>
<proteinExistence type="predicted"/>
<evidence type="ECO:0000313" key="1">
    <source>
        <dbReference type="EMBL" id="CAH3846066.1"/>
    </source>
</evidence>
<dbReference type="AlphaFoldDB" id="A0A9P0WUA0"/>
<sequence>MAASQPIITAKKTNDKSCVGDRKAVCLFDHLFGIFNRIGKFVTKTRVLSPRSGGSWSKHDEGGRGALAQLTLNQWSSSGGHQPDS</sequence>
<name>A0A9P0WUA0_PIEBR</name>
<reference evidence="1" key="1">
    <citation type="submission" date="2022-05" db="EMBL/GenBank/DDBJ databases">
        <authorList>
            <person name="Okamura Y."/>
        </authorList>
    </citation>
    <scope>NUCLEOTIDE SEQUENCE</scope>
</reference>
<comment type="caution">
    <text evidence="1">The sequence shown here is derived from an EMBL/GenBank/DDBJ whole genome shotgun (WGS) entry which is preliminary data.</text>
</comment>
<evidence type="ECO:0000313" key="2">
    <source>
        <dbReference type="Proteomes" id="UP001152562"/>
    </source>
</evidence>
<organism evidence="1 2">
    <name type="scientific">Pieris brassicae</name>
    <name type="common">White butterfly</name>
    <name type="synonym">Large white butterfly</name>
    <dbReference type="NCBI Taxonomy" id="7116"/>
    <lineage>
        <taxon>Eukaryota</taxon>
        <taxon>Metazoa</taxon>
        <taxon>Ecdysozoa</taxon>
        <taxon>Arthropoda</taxon>
        <taxon>Hexapoda</taxon>
        <taxon>Insecta</taxon>
        <taxon>Pterygota</taxon>
        <taxon>Neoptera</taxon>
        <taxon>Endopterygota</taxon>
        <taxon>Lepidoptera</taxon>
        <taxon>Glossata</taxon>
        <taxon>Ditrysia</taxon>
        <taxon>Papilionoidea</taxon>
        <taxon>Pieridae</taxon>
        <taxon>Pierinae</taxon>
        <taxon>Pieris</taxon>
    </lineage>
</organism>
<gene>
    <name evidence="1" type="ORF">PIBRA_LOCUS301</name>
</gene>
<accession>A0A9P0WUA0</accession>
<dbReference type="EMBL" id="CALOZG010000001">
    <property type="protein sequence ID" value="CAH3846066.1"/>
    <property type="molecule type" value="Genomic_DNA"/>
</dbReference>
<dbReference type="Proteomes" id="UP001152562">
    <property type="component" value="Unassembled WGS sequence"/>
</dbReference>